<dbReference type="PANTHER" id="PTHR10039">
    <property type="entry name" value="AMELOGENIN"/>
    <property type="match status" value="1"/>
</dbReference>
<dbReference type="STRING" id="685588.A0A067SL61"/>
<dbReference type="AlphaFoldDB" id="A0A067SL61"/>
<evidence type="ECO:0000313" key="4">
    <source>
        <dbReference type="Proteomes" id="UP000027222"/>
    </source>
</evidence>
<dbReference type="HOGENOM" id="CLU_000288_6_10_1"/>
<dbReference type="Gene3D" id="3.40.50.300">
    <property type="entry name" value="P-loop containing nucleotide triphosphate hydrolases"/>
    <property type="match status" value="1"/>
</dbReference>
<reference evidence="4" key="1">
    <citation type="journal article" date="2014" name="Proc. Natl. Acad. Sci. U.S.A.">
        <title>Extensive sampling of basidiomycete genomes demonstrates inadequacy of the white-rot/brown-rot paradigm for wood decay fungi.</title>
        <authorList>
            <person name="Riley R."/>
            <person name="Salamov A.A."/>
            <person name="Brown D.W."/>
            <person name="Nagy L.G."/>
            <person name="Floudas D."/>
            <person name="Held B.W."/>
            <person name="Levasseur A."/>
            <person name="Lombard V."/>
            <person name="Morin E."/>
            <person name="Otillar R."/>
            <person name="Lindquist E.A."/>
            <person name="Sun H."/>
            <person name="LaButti K.M."/>
            <person name="Schmutz J."/>
            <person name="Jabbour D."/>
            <person name="Luo H."/>
            <person name="Baker S.E."/>
            <person name="Pisabarro A.G."/>
            <person name="Walton J.D."/>
            <person name="Blanchette R.A."/>
            <person name="Henrissat B."/>
            <person name="Martin F."/>
            <person name="Cullen D."/>
            <person name="Hibbett D.S."/>
            <person name="Grigoriev I.V."/>
        </authorList>
    </citation>
    <scope>NUCLEOTIDE SEQUENCE [LARGE SCALE GENOMIC DNA]</scope>
    <source>
        <strain evidence="4">CBS 339.88</strain>
    </source>
</reference>
<dbReference type="OrthoDB" id="4760524at2759"/>
<evidence type="ECO:0000256" key="1">
    <source>
        <dbReference type="ARBA" id="ARBA00022737"/>
    </source>
</evidence>
<protein>
    <recommendedName>
        <fullName evidence="2">Nephrocystin 3-like N-terminal domain-containing protein</fullName>
    </recommendedName>
</protein>
<accession>A0A067SL61</accession>
<dbReference type="Pfam" id="PF24883">
    <property type="entry name" value="NPHP3_N"/>
    <property type="match status" value="1"/>
</dbReference>
<evidence type="ECO:0000259" key="2">
    <source>
        <dbReference type="Pfam" id="PF24883"/>
    </source>
</evidence>
<evidence type="ECO:0000313" key="3">
    <source>
        <dbReference type="EMBL" id="KDR70772.1"/>
    </source>
</evidence>
<dbReference type="SUPFAM" id="SSF52540">
    <property type="entry name" value="P-loop containing nucleoside triphosphate hydrolases"/>
    <property type="match status" value="1"/>
</dbReference>
<dbReference type="PANTHER" id="PTHR10039:SF14">
    <property type="entry name" value="NACHT DOMAIN-CONTAINING PROTEIN"/>
    <property type="match status" value="1"/>
</dbReference>
<feature type="non-terminal residue" evidence="3">
    <location>
        <position position="351"/>
    </location>
</feature>
<name>A0A067SL61_GALM3</name>
<sequence>MFAQSNNLITGGAFTQISQINITEKGGFERLEHAVSPNAFYDSAGRCDPPKCHPNTRVAVLEKIMAWILGQDPETRNSLIKWLHGPAGAGKSAIAQTIAQHCAKAGILLASFFFFRSDSTRNHARSLIATIAYQITTCFPSFRKLVVETIDADPHIFNRTLLKQFSSLIVEPLLALIPLGMFQEPNSTRLIIIDGLDECEDRNSQLDILHTMSEIFQHHRLPLIFLVVSRPEYDITNAFGAGFLQTISSRLALDNDYQASADIRLFLRDQFTNIKENHPVKTHIPSDWPNDEVLEKLVNKSSGQFIYAATVMKYVKSTRHRPPNRLEIVLGVQPATAARDTPFSELDALYR</sequence>
<dbReference type="Proteomes" id="UP000027222">
    <property type="component" value="Unassembled WGS sequence"/>
</dbReference>
<keyword evidence="4" id="KW-1185">Reference proteome</keyword>
<organism evidence="3 4">
    <name type="scientific">Galerina marginata (strain CBS 339.88)</name>
    <dbReference type="NCBI Taxonomy" id="685588"/>
    <lineage>
        <taxon>Eukaryota</taxon>
        <taxon>Fungi</taxon>
        <taxon>Dikarya</taxon>
        <taxon>Basidiomycota</taxon>
        <taxon>Agaricomycotina</taxon>
        <taxon>Agaricomycetes</taxon>
        <taxon>Agaricomycetidae</taxon>
        <taxon>Agaricales</taxon>
        <taxon>Agaricineae</taxon>
        <taxon>Strophariaceae</taxon>
        <taxon>Galerina</taxon>
    </lineage>
</organism>
<dbReference type="InterPro" id="IPR027417">
    <property type="entry name" value="P-loop_NTPase"/>
</dbReference>
<dbReference type="InterPro" id="IPR056884">
    <property type="entry name" value="NPHP3-like_N"/>
</dbReference>
<gene>
    <name evidence="3" type="ORF">GALMADRAFT_809670</name>
</gene>
<keyword evidence="1" id="KW-0677">Repeat</keyword>
<dbReference type="EMBL" id="KL142395">
    <property type="protein sequence ID" value="KDR70772.1"/>
    <property type="molecule type" value="Genomic_DNA"/>
</dbReference>
<feature type="domain" description="Nephrocystin 3-like N-terminal" evidence="2">
    <location>
        <begin position="76"/>
        <end position="230"/>
    </location>
</feature>
<proteinExistence type="predicted"/>